<feature type="non-terminal residue" evidence="1">
    <location>
        <position position="62"/>
    </location>
</feature>
<dbReference type="AlphaFoldDB" id="A0A382YAB5"/>
<organism evidence="1">
    <name type="scientific">marine metagenome</name>
    <dbReference type="NCBI Taxonomy" id="408172"/>
    <lineage>
        <taxon>unclassified sequences</taxon>
        <taxon>metagenomes</taxon>
        <taxon>ecological metagenomes</taxon>
    </lineage>
</organism>
<evidence type="ECO:0000313" key="1">
    <source>
        <dbReference type="EMBL" id="SVD79775.1"/>
    </source>
</evidence>
<reference evidence="1" key="1">
    <citation type="submission" date="2018-05" db="EMBL/GenBank/DDBJ databases">
        <authorList>
            <person name="Lanie J.A."/>
            <person name="Ng W.-L."/>
            <person name="Kazmierczak K.M."/>
            <person name="Andrzejewski T.M."/>
            <person name="Davidsen T.M."/>
            <person name="Wayne K.J."/>
            <person name="Tettelin H."/>
            <person name="Glass J.I."/>
            <person name="Rusch D."/>
            <person name="Podicherti R."/>
            <person name="Tsui H.-C.T."/>
            <person name="Winkler M.E."/>
        </authorList>
    </citation>
    <scope>NUCLEOTIDE SEQUENCE</scope>
</reference>
<accession>A0A382YAB5</accession>
<gene>
    <name evidence="1" type="ORF">METZ01_LOCUS432629</name>
</gene>
<dbReference type="EMBL" id="UINC01173915">
    <property type="protein sequence ID" value="SVD79775.1"/>
    <property type="molecule type" value="Genomic_DNA"/>
</dbReference>
<name>A0A382YAB5_9ZZZZ</name>
<proteinExistence type="predicted"/>
<protein>
    <submittedName>
        <fullName evidence="1">Uncharacterized protein</fullName>
    </submittedName>
</protein>
<sequence length="62" mass="6272">MKVLNLLNVVSLAWMLFMVPATAAGVGFKAPKLGTAEARVGGGRRGAFKAPKMGTAAARVGG</sequence>